<evidence type="ECO:0000256" key="4">
    <source>
        <dbReference type="SAM" id="Phobius"/>
    </source>
</evidence>
<evidence type="ECO:0000256" key="3">
    <source>
        <dbReference type="ARBA" id="ARBA00035112"/>
    </source>
</evidence>
<dbReference type="GO" id="GO:0016491">
    <property type="term" value="F:oxidoreductase activity"/>
    <property type="evidence" value="ECO:0007669"/>
    <property type="project" value="UniProtKB-KW"/>
</dbReference>
<name>A0A6A6U4S9_9PEZI</name>
<keyword evidence="4" id="KW-1133">Transmembrane helix</keyword>
<organism evidence="5 6">
    <name type="scientific">Microthyrium microscopicum</name>
    <dbReference type="NCBI Taxonomy" id="703497"/>
    <lineage>
        <taxon>Eukaryota</taxon>
        <taxon>Fungi</taxon>
        <taxon>Dikarya</taxon>
        <taxon>Ascomycota</taxon>
        <taxon>Pezizomycotina</taxon>
        <taxon>Dothideomycetes</taxon>
        <taxon>Dothideomycetes incertae sedis</taxon>
        <taxon>Microthyriales</taxon>
        <taxon>Microthyriaceae</taxon>
        <taxon>Microthyrium</taxon>
    </lineage>
</organism>
<dbReference type="EMBL" id="MU004238">
    <property type="protein sequence ID" value="KAF2667142.1"/>
    <property type="molecule type" value="Genomic_DNA"/>
</dbReference>
<feature type="transmembrane region" description="Helical" evidence="4">
    <location>
        <begin position="56"/>
        <end position="74"/>
    </location>
</feature>
<evidence type="ECO:0000313" key="5">
    <source>
        <dbReference type="EMBL" id="KAF2667142.1"/>
    </source>
</evidence>
<evidence type="ECO:0000313" key="6">
    <source>
        <dbReference type="Proteomes" id="UP000799302"/>
    </source>
</evidence>
<sequence length="270" mass="30740">MESSNNKQEYTPLNMEALDLEYCSDSTLTSDGKRRKTSLRRRGYPRFQNLSSLLVWFRWATITILQTAIIILLLRNENSDREVEWKTSETETGGDVNGLYIPKSHTYTILTSNESAFIPDMASNVNRMEVRKNWDLLMPLGSGSVAIPEHEQYPLLGKPILDDPIRSGPLYEASWTHALHCLYYSVDTYHQLVVNGSFGFDGERNDDHAAHCFEYLRNQILCSADMTLEGSESLLDSRGGGQAHMCRNRKEAIAWIETRRLDDIQSITGP</sequence>
<dbReference type="OrthoDB" id="3687641at2759"/>
<proteinExistence type="inferred from homology"/>
<reference evidence="5" key="1">
    <citation type="journal article" date="2020" name="Stud. Mycol.">
        <title>101 Dothideomycetes genomes: a test case for predicting lifestyles and emergence of pathogens.</title>
        <authorList>
            <person name="Haridas S."/>
            <person name="Albert R."/>
            <person name="Binder M."/>
            <person name="Bloem J."/>
            <person name="Labutti K."/>
            <person name="Salamov A."/>
            <person name="Andreopoulos B."/>
            <person name="Baker S."/>
            <person name="Barry K."/>
            <person name="Bills G."/>
            <person name="Bluhm B."/>
            <person name="Cannon C."/>
            <person name="Castanera R."/>
            <person name="Culley D."/>
            <person name="Daum C."/>
            <person name="Ezra D."/>
            <person name="Gonzalez J."/>
            <person name="Henrissat B."/>
            <person name="Kuo A."/>
            <person name="Liang C."/>
            <person name="Lipzen A."/>
            <person name="Lutzoni F."/>
            <person name="Magnuson J."/>
            <person name="Mondo S."/>
            <person name="Nolan M."/>
            <person name="Ohm R."/>
            <person name="Pangilinan J."/>
            <person name="Park H.-J."/>
            <person name="Ramirez L."/>
            <person name="Alfaro M."/>
            <person name="Sun H."/>
            <person name="Tritt A."/>
            <person name="Yoshinaga Y."/>
            <person name="Zwiers L.-H."/>
            <person name="Turgeon B."/>
            <person name="Goodwin S."/>
            <person name="Spatafora J."/>
            <person name="Crous P."/>
            <person name="Grigoriev I."/>
        </authorList>
    </citation>
    <scope>NUCLEOTIDE SEQUENCE</scope>
    <source>
        <strain evidence="5">CBS 115976</strain>
    </source>
</reference>
<comment type="similarity">
    <text evidence="3">Belongs to the ustYa family.</text>
</comment>
<keyword evidence="6" id="KW-1185">Reference proteome</keyword>
<dbReference type="GO" id="GO:0043386">
    <property type="term" value="P:mycotoxin biosynthetic process"/>
    <property type="evidence" value="ECO:0007669"/>
    <property type="project" value="InterPro"/>
</dbReference>
<accession>A0A6A6U4S9</accession>
<dbReference type="Proteomes" id="UP000799302">
    <property type="component" value="Unassembled WGS sequence"/>
</dbReference>
<keyword evidence="4" id="KW-0472">Membrane</keyword>
<dbReference type="PANTHER" id="PTHR33365">
    <property type="entry name" value="YALI0B05434P"/>
    <property type="match status" value="1"/>
</dbReference>
<comment type="pathway">
    <text evidence="1">Mycotoxin biosynthesis.</text>
</comment>
<dbReference type="PANTHER" id="PTHR33365:SF11">
    <property type="entry name" value="TAT PATHWAY SIGNAL SEQUENCE"/>
    <property type="match status" value="1"/>
</dbReference>
<dbReference type="AlphaFoldDB" id="A0A6A6U4S9"/>
<evidence type="ECO:0000256" key="2">
    <source>
        <dbReference type="ARBA" id="ARBA00023002"/>
    </source>
</evidence>
<gene>
    <name evidence="5" type="ORF">BT63DRAFT_481585</name>
</gene>
<dbReference type="Pfam" id="PF11807">
    <property type="entry name" value="UstYa"/>
    <property type="match status" value="1"/>
</dbReference>
<keyword evidence="4" id="KW-0812">Transmembrane</keyword>
<evidence type="ECO:0000256" key="1">
    <source>
        <dbReference type="ARBA" id="ARBA00004685"/>
    </source>
</evidence>
<protein>
    <submittedName>
        <fullName evidence="5">Uncharacterized protein</fullName>
    </submittedName>
</protein>
<keyword evidence="2" id="KW-0560">Oxidoreductase</keyword>
<dbReference type="InterPro" id="IPR021765">
    <property type="entry name" value="UstYa-like"/>
</dbReference>